<proteinExistence type="predicted"/>
<feature type="compositionally biased region" description="Polar residues" evidence="1">
    <location>
        <begin position="218"/>
        <end position="227"/>
    </location>
</feature>
<comment type="caution">
    <text evidence="3">The sequence shown here is derived from an EMBL/GenBank/DDBJ whole genome shotgun (WGS) entry which is preliminary data.</text>
</comment>
<sequence length="235" mass="27678">MYFGTEAEDLQISNSHNEIEETELSESVALAEAEEEDHHDWELEYITEIISSNQLMVKEISLGMATDILPWSLFDELESKRDPRGNLERKTLFEFVNEWLTLKCEKTFTGSCRGLFLFGRREVLAEEVKREIERLKKMREVMVMVDELVDSEMSSFEGRWLDYKREAYEEGSEIEEEILSDLVDECWRLKHYVRTGRRLCETEEKTKLYKPYAHARGSETTWSSSSKCENRKASL</sequence>
<evidence type="ECO:0000313" key="3">
    <source>
        <dbReference type="EMBL" id="KAF2556238.1"/>
    </source>
</evidence>
<accession>A0A8S9HL76</accession>
<name>A0A8S9HL76_BRACR</name>
<dbReference type="InterPro" id="IPR025486">
    <property type="entry name" value="DUF4378"/>
</dbReference>
<gene>
    <name evidence="3" type="ORF">F2Q68_00018228</name>
</gene>
<organism evidence="3 4">
    <name type="scientific">Brassica cretica</name>
    <name type="common">Mustard</name>
    <dbReference type="NCBI Taxonomy" id="69181"/>
    <lineage>
        <taxon>Eukaryota</taxon>
        <taxon>Viridiplantae</taxon>
        <taxon>Streptophyta</taxon>
        <taxon>Embryophyta</taxon>
        <taxon>Tracheophyta</taxon>
        <taxon>Spermatophyta</taxon>
        <taxon>Magnoliopsida</taxon>
        <taxon>eudicotyledons</taxon>
        <taxon>Gunneridae</taxon>
        <taxon>Pentapetalae</taxon>
        <taxon>rosids</taxon>
        <taxon>malvids</taxon>
        <taxon>Brassicales</taxon>
        <taxon>Brassicaceae</taxon>
        <taxon>Brassiceae</taxon>
        <taxon>Brassica</taxon>
    </lineage>
</organism>
<dbReference type="EMBL" id="QGKW02001940">
    <property type="protein sequence ID" value="KAF2556238.1"/>
    <property type="molecule type" value="Genomic_DNA"/>
</dbReference>
<dbReference type="Pfam" id="PF14309">
    <property type="entry name" value="DUF4378"/>
    <property type="match status" value="1"/>
</dbReference>
<reference evidence="3" key="1">
    <citation type="submission" date="2019-12" db="EMBL/GenBank/DDBJ databases">
        <title>Genome sequencing and annotation of Brassica cretica.</title>
        <authorList>
            <person name="Studholme D.J."/>
            <person name="Sarris P.F."/>
        </authorList>
    </citation>
    <scope>NUCLEOTIDE SEQUENCE</scope>
    <source>
        <strain evidence="3">PFS-001/15</strain>
        <tissue evidence="3">Leaf</tissue>
    </source>
</reference>
<dbReference type="PANTHER" id="PTHR21726:SF57">
    <property type="entry name" value="SERINE-RICH ADHESIN FOR PLATELETS-LIKE PROTEIN"/>
    <property type="match status" value="1"/>
</dbReference>
<dbReference type="Proteomes" id="UP000712281">
    <property type="component" value="Unassembled WGS sequence"/>
</dbReference>
<protein>
    <recommendedName>
        <fullName evidence="2">DUF4378 domain-containing protein</fullName>
    </recommendedName>
</protein>
<evidence type="ECO:0000313" key="4">
    <source>
        <dbReference type="Proteomes" id="UP000712281"/>
    </source>
</evidence>
<evidence type="ECO:0000259" key="2">
    <source>
        <dbReference type="Pfam" id="PF14309"/>
    </source>
</evidence>
<feature type="region of interest" description="Disordered" evidence="1">
    <location>
        <begin position="216"/>
        <end position="235"/>
    </location>
</feature>
<dbReference type="PANTHER" id="PTHR21726">
    <property type="entry name" value="PHOSPHATIDYLINOSITOL N-ACETYLGLUCOSAMINYLTRANSFERASE SUBUNIT P DOWN SYNDROME CRITICAL REGION PROTEIN 5 -RELATED"/>
    <property type="match status" value="1"/>
</dbReference>
<feature type="domain" description="DUF4378" evidence="2">
    <location>
        <begin position="42"/>
        <end position="185"/>
    </location>
</feature>
<evidence type="ECO:0000256" key="1">
    <source>
        <dbReference type="SAM" id="MobiDB-lite"/>
    </source>
</evidence>
<dbReference type="AlphaFoldDB" id="A0A8S9HL76"/>